<dbReference type="SMART" id="SM00240">
    <property type="entry name" value="FHA"/>
    <property type="match status" value="1"/>
</dbReference>
<reference evidence="3" key="1">
    <citation type="journal article" date="2019" name="Int. J. Syst. Evol. Microbiol.">
        <title>The Global Catalogue of Microorganisms (GCM) 10K type strain sequencing project: providing services to taxonomists for standard genome sequencing and annotation.</title>
        <authorList>
            <consortium name="The Broad Institute Genomics Platform"/>
            <consortium name="The Broad Institute Genome Sequencing Center for Infectious Disease"/>
            <person name="Wu L."/>
            <person name="Ma J."/>
        </authorList>
    </citation>
    <scope>NUCLEOTIDE SEQUENCE [LARGE SCALE GENOMIC DNA]</scope>
    <source>
        <strain evidence="3">CGMCC 4.7466</strain>
    </source>
</reference>
<evidence type="ECO:0000259" key="1">
    <source>
        <dbReference type="PROSITE" id="PS50006"/>
    </source>
</evidence>
<name>A0ABV9SVA1_9BACT</name>
<evidence type="ECO:0000313" key="3">
    <source>
        <dbReference type="Proteomes" id="UP001595818"/>
    </source>
</evidence>
<comment type="caution">
    <text evidence="2">The sequence shown here is derived from an EMBL/GenBank/DDBJ whole genome shotgun (WGS) entry which is preliminary data.</text>
</comment>
<dbReference type="Pfam" id="PF00498">
    <property type="entry name" value="FHA"/>
    <property type="match status" value="1"/>
</dbReference>
<dbReference type="Proteomes" id="UP001595818">
    <property type="component" value="Unassembled WGS sequence"/>
</dbReference>
<dbReference type="PROSITE" id="PS50006">
    <property type="entry name" value="FHA_DOMAIN"/>
    <property type="match status" value="1"/>
</dbReference>
<organism evidence="2 3">
    <name type="scientific">Negadavirga shengliensis</name>
    <dbReference type="NCBI Taxonomy" id="1389218"/>
    <lineage>
        <taxon>Bacteria</taxon>
        <taxon>Pseudomonadati</taxon>
        <taxon>Bacteroidota</taxon>
        <taxon>Cytophagia</taxon>
        <taxon>Cytophagales</taxon>
        <taxon>Cyclobacteriaceae</taxon>
        <taxon>Negadavirga</taxon>
    </lineage>
</organism>
<dbReference type="SUPFAM" id="SSF49879">
    <property type="entry name" value="SMAD/FHA domain"/>
    <property type="match status" value="1"/>
</dbReference>
<dbReference type="InterPro" id="IPR027417">
    <property type="entry name" value="P-loop_NTPase"/>
</dbReference>
<gene>
    <name evidence="2" type="ORF">ACFPFU_01300</name>
</gene>
<dbReference type="Gene3D" id="3.40.50.300">
    <property type="entry name" value="P-loop containing nucleotide triphosphate hydrolases"/>
    <property type="match status" value="1"/>
</dbReference>
<protein>
    <submittedName>
        <fullName evidence="2">FHA domain-containing protein</fullName>
    </submittedName>
</protein>
<dbReference type="SUPFAM" id="SSF52540">
    <property type="entry name" value="P-loop containing nucleoside triphosphate hydrolases"/>
    <property type="match status" value="1"/>
</dbReference>
<dbReference type="InterPro" id="IPR049052">
    <property type="entry name" value="nSTAND1"/>
</dbReference>
<dbReference type="Gene3D" id="2.60.200.20">
    <property type="match status" value="1"/>
</dbReference>
<proteinExistence type="predicted"/>
<evidence type="ECO:0000313" key="2">
    <source>
        <dbReference type="EMBL" id="MFC4870301.1"/>
    </source>
</evidence>
<dbReference type="Gene3D" id="1.25.40.10">
    <property type="entry name" value="Tetratricopeptide repeat domain"/>
    <property type="match status" value="1"/>
</dbReference>
<keyword evidence="3" id="KW-1185">Reference proteome</keyword>
<dbReference type="CDD" id="cd00060">
    <property type="entry name" value="FHA"/>
    <property type="match status" value="1"/>
</dbReference>
<dbReference type="RefSeq" id="WP_377060715.1">
    <property type="nucleotide sequence ID" value="NZ_JBHSJJ010000001.1"/>
</dbReference>
<dbReference type="InterPro" id="IPR011990">
    <property type="entry name" value="TPR-like_helical_dom_sf"/>
</dbReference>
<dbReference type="InterPro" id="IPR000253">
    <property type="entry name" value="FHA_dom"/>
</dbReference>
<sequence>MGKGENAAVIDKYNPYLGLWPFDEKDSGFFFGRHKQIESLFGQVKRQNLTVLYGRSGYGKTSLLKAGLFPLLRENGFFPVYYRLNFEKTDTSILSQFKSSVESQIKNKKYAATPSLGALTLWEYFHRLKLKKPYQEPVLVLDQFEEIFTLGKDHGEMVKEFLIELGCAIQNWKPQQVVEKYRDSEIPFDYGRPRVKVILSLRDDYIKDLEELSKYIPQIRNEKFRLHQMNAEDAYKAIYLPAKQIISENNARRLLQKILKSIYPLQESFEDLKRYEIEPFLLSLICFEVSSKRPDHTHLIDQTLVEEVNVDNIIEDFYLQHTRPEEREHIESLVSDDGVRIPRYRNEFINRPEFSQSDVDHLRDSVSRLINDRILRETEWNNKIYLELIHDVLIPVVQADKKRRLDKKMLCHQSYEKGNTLLVDNKYQSAYEHYLVAQESALELKDHLIAGQAMEKLGVIRQKQTNFREAVYFYEKALGQFKEIKEHGALGRLNERLAMYYEEIESLPENTKVDLEKIIQHYKIAEEHYRNSGDDMGAVRVKESIEKLRQKHTPWGYLLNLKDHKIEKLMGDNIHIGRNTNSMDYATFNEIDLPNSYVSRRHVKISRNGIIEDLHSTNGTTINGKDLPYGGASYKIQHQDVIGLAGCEAFQYFEYEPETEKNNIPDGAWAVLVQSNQPAFLYGEHYSIRQQNGELQLIDQIQFDNDILMNLEFRRNVELFRLNKDYLTDLLVNDYSPRFIWEFSKHLLLNVFSEAFFEKFTDWLTKNYGQDFGNDFLEQMKPHTDNPEFYNRFSQAELLAWNFNVQPTPDPFRLMVWYNRSGIQNWNPSVAPDRICCSILVSENALIVAEDQSYIRFADNEWKVIYLNKQEKSNNWYKFHYNEWVASSYSPAMCSARLTPEGNDISEWGQQFQIIQLNKF</sequence>
<dbReference type="EMBL" id="JBHSJJ010000001">
    <property type="protein sequence ID" value="MFC4870301.1"/>
    <property type="molecule type" value="Genomic_DNA"/>
</dbReference>
<accession>A0ABV9SVA1</accession>
<dbReference type="SUPFAM" id="SSF48452">
    <property type="entry name" value="TPR-like"/>
    <property type="match status" value="1"/>
</dbReference>
<dbReference type="InterPro" id="IPR008984">
    <property type="entry name" value="SMAD_FHA_dom_sf"/>
</dbReference>
<feature type="domain" description="FHA" evidence="1">
    <location>
        <begin position="574"/>
        <end position="627"/>
    </location>
</feature>
<dbReference type="Pfam" id="PF20703">
    <property type="entry name" value="nSTAND1"/>
    <property type="match status" value="1"/>
</dbReference>